<accession>A0ABW3WZV9</accession>
<reference evidence="4" key="1">
    <citation type="journal article" date="2019" name="Int. J. Syst. Evol. Microbiol.">
        <title>The Global Catalogue of Microorganisms (GCM) 10K type strain sequencing project: providing services to taxonomists for standard genome sequencing and annotation.</title>
        <authorList>
            <consortium name="The Broad Institute Genomics Platform"/>
            <consortium name="The Broad Institute Genome Sequencing Center for Infectious Disease"/>
            <person name="Wu L."/>
            <person name="Ma J."/>
        </authorList>
    </citation>
    <scope>NUCLEOTIDE SEQUENCE [LARGE SCALE GENOMIC DNA]</scope>
    <source>
        <strain evidence="4">CCUG 56108</strain>
    </source>
</reference>
<dbReference type="Proteomes" id="UP001597176">
    <property type="component" value="Unassembled WGS sequence"/>
</dbReference>
<organism evidence="3 4">
    <name type="scientific">Methylobacterium marchantiae</name>
    <dbReference type="NCBI Taxonomy" id="600331"/>
    <lineage>
        <taxon>Bacteria</taxon>
        <taxon>Pseudomonadati</taxon>
        <taxon>Pseudomonadota</taxon>
        <taxon>Alphaproteobacteria</taxon>
        <taxon>Hyphomicrobiales</taxon>
        <taxon>Methylobacteriaceae</taxon>
        <taxon>Methylobacterium</taxon>
    </lineage>
</organism>
<dbReference type="EMBL" id="JBHTND010000020">
    <property type="protein sequence ID" value="MFD1302837.1"/>
    <property type="molecule type" value="Genomic_DNA"/>
</dbReference>
<evidence type="ECO:0000256" key="2">
    <source>
        <dbReference type="SAM" id="SignalP"/>
    </source>
</evidence>
<comment type="caution">
    <text evidence="3">The sequence shown here is derived from an EMBL/GenBank/DDBJ whole genome shotgun (WGS) entry which is preliminary data.</text>
</comment>
<gene>
    <name evidence="3" type="ORF">ACFQ4G_14780</name>
</gene>
<name>A0ABW3WZV9_9HYPH</name>
<proteinExistence type="predicted"/>
<evidence type="ECO:0000256" key="1">
    <source>
        <dbReference type="SAM" id="MobiDB-lite"/>
    </source>
</evidence>
<keyword evidence="4" id="KW-1185">Reference proteome</keyword>
<dbReference type="RefSeq" id="WP_238205217.1">
    <property type="nucleotide sequence ID" value="NZ_JBHTND010000020.1"/>
</dbReference>
<keyword evidence="2" id="KW-0732">Signal</keyword>
<evidence type="ECO:0000313" key="4">
    <source>
        <dbReference type="Proteomes" id="UP001597176"/>
    </source>
</evidence>
<sequence>MQPISKIVVAAGLIGLGLSVAGGAVAQTTYTGATGPYILPTDRATGRPIPDEARAIPVPSVMNGGGFGLTGNSYFEDSPTEGPLNGRRRPHEYVLSPARVAPPTPRY</sequence>
<evidence type="ECO:0000313" key="3">
    <source>
        <dbReference type="EMBL" id="MFD1302837.1"/>
    </source>
</evidence>
<protein>
    <submittedName>
        <fullName evidence="3">Uncharacterized protein</fullName>
    </submittedName>
</protein>
<feature type="region of interest" description="Disordered" evidence="1">
    <location>
        <begin position="72"/>
        <end position="107"/>
    </location>
</feature>
<feature type="signal peptide" evidence="2">
    <location>
        <begin position="1"/>
        <end position="26"/>
    </location>
</feature>
<feature type="chain" id="PRO_5047541332" evidence="2">
    <location>
        <begin position="27"/>
        <end position="107"/>
    </location>
</feature>